<keyword evidence="2" id="KW-1185">Reference proteome</keyword>
<dbReference type="EMBL" id="CAJVRL010000112">
    <property type="protein sequence ID" value="CAG8961546.1"/>
    <property type="molecule type" value="Genomic_DNA"/>
</dbReference>
<dbReference type="AlphaFoldDB" id="A0A9N9LAK4"/>
<evidence type="ECO:0000313" key="2">
    <source>
        <dbReference type="Proteomes" id="UP000696280"/>
    </source>
</evidence>
<protein>
    <submittedName>
        <fullName evidence="1">Uncharacterized protein</fullName>
    </submittedName>
</protein>
<evidence type="ECO:0000313" key="1">
    <source>
        <dbReference type="EMBL" id="CAG8961546.1"/>
    </source>
</evidence>
<gene>
    <name evidence="1" type="ORF">HYFRA_00013964</name>
</gene>
<organism evidence="1 2">
    <name type="scientific">Hymenoscyphus fraxineus</name>
    <dbReference type="NCBI Taxonomy" id="746836"/>
    <lineage>
        <taxon>Eukaryota</taxon>
        <taxon>Fungi</taxon>
        <taxon>Dikarya</taxon>
        <taxon>Ascomycota</taxon>
        <taxon>Pezizomycotina</taxon>
        <taxon>Leotiomycetes</taxon>
        <taxon>Helotiales</taxon>
        <taxon>Helotiaceae</taxon>
        <taxon>Hymenoscyphus</taxon>
    </lineage>
</organism>
<reference evidence="1" key="1">
    <citation type="submission" date="2021-07" db="EMBL/GenBank/DDBJ databases">
        <authorList>
            <person name="Durling M."/>
        </authorList>
    </citation>
    <scope>NUCLEOTIDE SEQUENCE</scope>
</reference>
<dbReference type="Proteomes" id="UP000696280">
    <property type="component" value="Unassembled WGS sequence"/>
</dbReference>
<accession>A0A9N9LAK4</accession>
<sequence>MSLDKFSTELVQQVLYEVDLHIPDSREGLRHLSQCSNHYYQLVRPFLFSNLIQNHTHAVPLFLRSILANPSLACYTRKIESSASLAYKISPLSSHTVRAQLEIVIQTASGDDQPLAVKWMDDLFNDLDNYDATTAILFCLLPNLESIRIESYGLSGGYPYIQHVLKTAAQLQEHLEVAKGILRDTSSYSMAKLSMVSLYCHDMGIDNHSFEAMCFLRPRSVQRFSPYDR</sequence>
<name>A0A9N9LAK4_9HELO</name>
<proteinExistence type="predicted"/>
<dbReference type="OrthoDB" id="3500415at2759"/>
<comment type="caution">
    <text evidence="1">The sequence shown here is derived from an EMBL/GenBank/DDBJ whole genome shotgun (WGS) entry which is preliminary data.</text>
</comment>